<dbReference type="Gene3D" id="2.60.200.60">
    <property type="match status" value="1"/>
</dbReference>
<feature type="region of interest" description="Disordered" evidence="1">
    <location>
        <begin position="123"/>
        <end position="176"/>
    </location>
</feature>
<dbReference type="Pfam" id="PF13665">
    <property type="entry name" value="Tox-PAAR-like"/>
    <property type="match status" value="1"/>
</dbReference>
<evidence type="ECO:0000313" key="2">
    <source>
        <dbReference type="EMBL" id="SEO60594.1"/>
    </source>
</evidence>
<dbReference type="EMBL" id="FOEG01000001">
    <property type="protein sequence ID" value="SEO60594.1"/>
    <property type="molecule type" value="Genomic_DNA"/>
</dbReference>
<dbReference type="AlphaFoldDB" id="A0A1H8R355"/>
<gene>
    <name evidence="2" type="ORF">SAMN04488052_101946</name>
</gene>
<dbReference type="STRING" id="406100.SAMN04488052_101946"/>
<dbReference type="Proteomes" id="UP000199657">
    <property type="component" value="Unassembled WGS sequence"/>
</dbReference>
<feature type="compositionally biased region" description="Basic and acidic residues" evidence="1">
    <location>
        <begin position="147"/>
        <end position="166"/>
    </location>
</feature>
<dbReference type="OrthoDB" id="5789401at2"/>
<evidence type="ECO:0000256" key="1">
    <source>
        <dbReference type="SAM" id="MobiDB-lite"/>
    </source>
</evidence>
<proteinExistence type="predicted"/>
<dbReference type="CDD" id="cd14740">
    <property type="entry name" value="PAAR_4"/>
    <property type="match status" value="1"/>
</dbReference>
<evidence type="ECO:0000313" key="3">
    <source>
        <dbReference type="Proteomes" id="UP000199657"/>
    </source>
</evidence>
<organism evidence="2 3">
    <name type="scientific">Aquisalimonas asiatica</name>
    <dbReference type="NCBI Taxonomy" id="406100"/>
    <lineage>
        <taxon>Bacteria</taxon>
        <taxon>Pseudomonadati</taxon>
        <taxon>Pseudomonadota</taxon>
        <taxon>Gammaproteobacteria</taxon>
        <taxon>Chromatiales</taxon>
        <taxon>Ectothiorhodospiraceae</taxon>
        <taxon>Aquisalimonas</taxon>
    </lineage>
</organism>
<accession>A0A1H8R355</accession>
<reference evidence="2 3" key="1">
    <citation type="submission" date="2016-10" db="EMBL/GenBank/DDBJ databases">
        <authorList>
            <person name="de Groot N.N."/>
        </authorList>
    </citation>
    <scope>NUCLEOTIDE SEQUENCE [LARGE SCALE GENOMIC DNA]</scope>
    <source>
        <strain evidence="2 3">CGMCC 1.6291</strain>
    </source>
</reference>
<dbReference type="RefSeq" id="WP_091640303.1">
    <property type="nucleotide sequence ID" value="NZ_FOEG01000001.1"/>
</dbReference>
<keyword evidence="3" id="KW-1185">Reference proteome</keyword>
<name>A0A1H8R355_9GAMM</name>
<sequence length="176" mass="17975">MATLLINGRTAVHAGSGGTLTAPDVCKTPPKCKTDLFHSTASSADAVGTATTVMVNGHPVCHAGSLFAQSVGNEPGSCGGVTSGTVKGAAEFVTFSPDVLIEGQPAVRQGDYMVSNLHNTPPMPLSQPGGPVPAGIHGGSAEEMEPAEPRHQYRLGEKSGFHRVSRETIVSGDDDA</sequence>
<protein>
    <submittedName>
        <fullName evidence="2">Uncharacterized protein</fullName>
    </submittedName>
</protein>